<dbReference type="STRING" id="669874.A0A1E4TWG9"/>
<evidence type="ECO:0000256" key="1">
    <source>
        <dbReference type="ARBA" id="ARBA00000971"/>
    </source>
</evidence>
<dbReference type="GO" id="GO:0000324">
    <property type="term" value="C:fungal-type vacuole"/>
    <property type="evidence" value="ECO:0007669"/>
    <property type="project" value="TreeGrafter"/>
</dbReference>
<dbReference type="GO" id="GO:0006457">
    <property type="term" value="P:protein folding"/>
    <property type="evidence" value="ECO:0007669"/>
    <property type="project" value="InterPro"/>
</dbReference>
<feature type="signal peptide" evidence="4">
    <location>
        <begin position="1"/>
        <end position="19"/>
    </location>
</feature>
<dbReference type="InterPro" id="IPR002130">
    <property type="entry name" value="Cyclophilin-type_PPIase_dom"/>
</dbReference>
<evidence type="ECO:0000256" key="3">
    <source>
        <dbReference type="ARBA" id="ARBA00023235"/>
    </source>
</evidence>
<sequence>MRFLTVLEVIFVFIGFVYSQAVEDPPFTHKVTFTIENNNEVGDLTIGLFGTVVPKTVKNFVQLSTGENGYGYNNTIFHRIIKDFMIQGGDIEGKNGIGGYSIYGAKFDDENFILKHDHFGRLSMANAGPNTQGSQFFITTVGETKWLDGHHVVFGQVTDGFKFLSKLGDVETAKADKPIKDVKIIGTKVVELKVDQKENNDYLENSDVQQHHLGKFWLLLFGIFFSGLGFWFFKVKKQYSKTIKNDFEMA</sequence>
<dbReference type="Proteomes" id="UP000094236">
    <property type="component" value="Unassembled WGS sequence"/>
</dbReference>
<dbReference type="Pfam" id="PF00160">
    <property type="entry name" value="Pro_isomerase"/>
    <property type="match status" value="1"/>
</dbReference>
<dbReference type="GO" id="GO:0005783">
    <property type="term" value="C:endoplasmic reticulum"/>
    <property type="evidence" value="ECO:0007669"/>
    <property type="project" value="TreeGrafter"/>
</dbReference>
<dbReference type="OrthoDB" id="193499at2759"/>
<comment type="function">
    <text evidence="4">PPIases accelerate the folding of proteins. It catalyzes the cis-trans isomerization of proline imidic peptide bonds in oligopeptides.</text>
</comment>
<accession>A0A1E4TWG9</accession>
<dbReference type="GO" id="GO:0003755">
    <property type="term" value="F:peptidyl-prolyl cis-trans isomerase activity"/>
    <property type="evidence" value="ECO:0007669"/>
    <property type="project" value="UniProtKB-UniRule"/>
</dbReference>
<evidence type="ECO:0000256" key="4">
    <source>
        <dbReference type="RuleBase" id="RU363019"/>
    </source>
</evidence>
<keyword evidence="8" id="KW-1185">Reference proteome</keyword>
<dbReference type="GO" id="GO:0016018">
    <property type="term" value="F:cyclosporin A binding"/>
    <property type="evidence" value="ECO:0007669"/>
    <property type="project" value="TreeGrafter"/>
</dbReference>
<feature type="transmembrane region" description="Helical" evidence="5">
    <location>
        <begin position="216"/>
        <end position="233"/>
    </location>
</feature>
<dbReference type="PRINTS" id="PR00153">
    <property type="entry name" value="CSAPPISMRASE"/>
</dbReference>
<keyword evidence="3 4" id="KW-0413">Isomerase</keyword>
<dbReference type="PROSITE" id="PS50072">
    <property type="entry name" value="CSA_PPIASE_2"/>
    <property type="match status" value="1"/>
</dbReference>
<evidence type="ECO:0000313" key="7">
    <source>
        <dbReference type="EMBL" id="ODV96081.1"/>
    </source>
</evidence>
<gene>
    <name evidence="7" type="ORF">PACTADRAFT_41313</name>
</gene>
<dbReference type="PANTHER" id="PTHR11071">
    <property type="entry name" value="PEPTIDYL-PROLYL CIS-TRANS ISOMERASE"/>
    <property type="match status" value="1"/>
</dbReference>
<reference evidence="8" key="1">
    <citation type="submission" date="2016-05" db="EMBL/GenBank/DDBJ databases">
        <title>Comparative genomics of biotechnologically important yeasts.</title>
        <authorList>
            <consortium name="DOE Joint Genome Institute"/>
            <person name="Riley R."/>
            <person name="Haridas S."/>
            <person name="Wolfe K.H."/>
            <person name="Lopes M.R."/>
            <person name="Hittinger C.T."/>
            <person name="Goker M."/>
            <person name="Salamov A."/>
            <person name="Wisecaver J."/>
            <person name="Long T.M."/>
            <person name="Aerts A.L."/>
            <person name="Barry K."/>
            <person name="Choi C."/>
            <person name="Clum A."/>
            <person name="Coughlan A.Y."/>
            <person name="Deshpande S."/>
            <person name="Douglass A.P."/>
            <person name="Hanson S.J."/>
            <person name="Klenk H.-P."/>
            <person name="Labutti K."/>
            <person name="Lapidus A."/>
            <person name="Lindquist E."/>
            <person name="Lipzen A."/>
            <person name="Meier-Kolthoff J.P."/>
            <person name="Ohm R.A."/>
            <person name="Otillar R.P."/>
            <person name="Pangilinan J."/>
            <person name="Peng Y."/>
            <person name="Rokas A."/>
            <person name="Rosa C.A."/>
            <person name="Scheuner C."/>
            <person name="Sibirny A.A."/>
            <person name="Slot J.C."/>
            <person name="Stielow J.B."/>
            <person name="Sun H."/>
            <person name="Kurtzman C.P."/>
            <person name="Blackwell M."/>
            <person name="Grigoriev I.V."/>
            <person name="Jeffries T.W."/>
        </authorList>
    </citation>
    <scope>NUCLEOTIDE SEQUENCE [LARGE SCALE GENOMIC DNA]</scope>
    <source>
        <strain evidence="8">NRRL Y-2460</strain>
    </source>
</reference>
<dbReference type="SUPFAM" id="SSF50891">
    <property type="entry name" value="Cyclophilin-like"/>
    <property type="match status" value="1"/>
</dbReference>
<feature type="chain" id="PRO_5009027793" description="Peptidyl-prolyl cis-trans isomerase" evidence="4">
    <location>
        <begin position="20"/>
        <end position="250"/>
    </location>
</feature>
<comment type="catalytic activity">
    <reaction evidence="1 4">
        <text>[protein]-peptidylproline (omega=180) = [protein]-peptidylproline (omega=0)</text>
        <dbReference type="Rhea" id="RHEA:16237"/>
        <dbReference type="Rhea" id="RHEA-COMP:10747"/>
        <dbReference type="Rhea" id="RHEA-COMP:10748"/>
        <dbReference type="ChEBI" id="CHEBI:83833"/>
        <dbReference type="ChEBI" id="CHEBI:83834"/>
        <dbReference type="EC" id="5.2.1.8"/>
    </reaction>
</comment>
<name>A0A1E4TWG9_PACTA</name>
<comment type="similarity">
    <text evidence="4">Belongs to the cyclophilin-type PPIase family.</text>
</comment>
<dbReference type="AlphaFoldDB" id="A0A1E4TWG9"/>
<dbReference type="FunFam" id="2.40.100.10:FF:000025">
    <property type="entry name" value="Peptidyl-prolyl cis-trans isomerase CYP19-2"/>
    <property type="match status" value="1"/>
</dbReference>
<keyword evidence="5" id="KW-1133">Transmembrane helix</keyword>
<dbReference type="EC" id="5.2.1.8" evidence="4"/>
<dbReference type="PANTHER" id="PTHR11071:SF561">
    <property type="entry name" value="PEPTIDYL-PROLYL CIS-TRANS ISOMERASE D-RELATED"/>
    <property type="match status" value="1"/>
</dbReference>
<organism evidence="7 8">
    <name type="scientific">Pachysolen tannophilus NRRL Y-2460</name>
    <dbReference type="NCBI Taxonomy" id="669874"/>
    <lineage>
        <taxon>Eukaryota</taxon>
        <taxon>Fungi</taxon>
        <taxon>Dikarya</taxon>
        <taxon>Ascomycota</taxon>
        <taxon>Saccharomycotina</taxon>
        <taxon>Pichiomycetes</taxon>
        <taxon>Pachysolenaceae</taxon>
        <taxon>Pachysolen</taxon>
    </lineage>
</organism>
<dbReference type="InterPro" id="IPR029000">
    <property type="entry name" value="Cyclophilin-like_dom_sf"/>
</dbReference>
<dbReference type="EMBL" id="KV454013">
    <property type="protein sequence ID" value="ODV96081.1"/>
    <property type="molecule type" value="Genomic_DNA"/>
</dbReference>
<keyword evidence="4" id="KW-0732">Signal</keyword>
<dbReference type="Gene3D" id="2.40.100.10">
    <property type="entry name" value="Cyclophilin-like"/>
    <property type="match status" value="1"/>
</dbReference>
<evidence type="ECO:0000256" key="2">
    <source>
        <dbReference type="ARBA" id="ARBA00023110"/>
    </source>
</evidence>
<evidence type="ECO:0000256" key="5">
    <source>
        <dbReference type="SAM" id="Phobius"/>
    </source>
</evidence>
<dbReference type="InterPro" id="IPR020892">
    <property type="entry name" value="Cyclophilin-type_PPIase_CS"/>
</dbReference>
<feature type="domain" description="PPIase cyclophilin-type" evidence="6">
    <location>
        <begin position="37"/>
        <end position="189"/>
    </location>
</feature>
<keyword evidence="5" id="KW-0812">Transmembrane</keyword>
<dbReference type="PROSITE" id="PS00170">
    <property type="entry name" value="CSA_PPIASE_1"/>
    <property type="match status" value="1"/>
</dbReference>
<protein>
    <recommendedName>
        <fullName evidence="4">Peptidyl-prolyl cis-trans isomerase</fullName>
        <shortName evidence="4">PPIase</shortName>
        <ecNumber evidence="4">5.2.1.8</ecNumber>
    </recommendedName>
</protein>
<evidence type="ECO:0000313" key="8">
    <source>
        <dbReference type="Proteomes" id="UP000094236"/>
    </source>
</evidence>
<evidence type="ECO:0000259" key="6">
    <source>
        <dbReference type="PROSITE" id="PS50072"/>
    </source>
</evidence>
<proteinExistence type="inferred from homology"/>
<keyword evidence="2 4" id="KW-0697">Rotamase</keyword>
<keyword evidence="5" id="KW-0472">Membrane</keyword>